<dbReference type="Proteomes" id="UP000193922">
    <property type="component" value="Unassembled WGS sequence"/>
</dbReference>
<dbReference type="STRING" id="61395.A0A1Y1W240"/>
<dbReference type="PANTHER" id="PTHR39336">
    <property type="entry name" value="PYRIDOXAMINE PHOSPHATE OXIDASE FAMILY PROTEIN (AFU_ORTHOLOGUE AFUA_6G11440)"/>
    <property type="match status" value="1"/>
</dbReference>
<accession>A0A1Y1W240</accession>
<name>A0A1Y1W240_9FUNG</name>
<dbReference type="OrthoDB" id="539398at2759"/>
<dbReference type="InterPro" id="IPR012349">
    <property type="entry name" value="Split_barrel_FMN-bd"/>
</dbReference>
<dbReference type="AlphaFoldDB" id="A0A1Y1W240"/>
<dbReference type="SUPFAM" id="SSF50475">
    <property type="entry name" value="FMN-binding split barrel"/>
    <property type="match status" value="1"/>
</dbReference>
<organism evidence="2 3">
    <name type="scientific">Linderina pennispora</name>
    <dbReference type="NCBI Taxonomy" id="61395"/>
    <lineage>
        <taxon>Eukaryota</taxon>
        <taxon>Fungi</taxon>
        <taxon>Fungi incertae sedis</taxon>
        <taxon>Zoopagomycota</taxon>
        <taxon>Kickxellomycotina</taxon>
        <taxon>Kickxellomycetes</taxon>
        <taxon>Kickxellales</taxon>
        <taxon>Kickxellaceae</taxon>
        <taxon>Linderina</taxon>
    </lineage>
</organism>
<evidence type="ECO:0000313" key="3">
    <source>
        <dbReference type="Proteomes" id="UP000193922"/>
    </source>
</evidence>
<dbReference type="Gene3D" id="2.30.110.10">
    <property type="entry name" value="Electron Transport, Fmn-binding Protein, Chain A"/>
    <property type="match status" value="1"/>
</dbReference>
<gene>
    <name evidence="2" type="ORF">DL89DRAFT_46373</name>
</gene>
<comment type="caution">
    <text evidence="2">The sequence shown here is derived from an EMBL/GenBank/DDBJ whole genome shotgun (WGS) entry which is preliminary data.</text>
</comment>
<keyword evidence="3" id="KW-1185">Reference proteome</keyword>
<dbReference type="EMBL" id="MCFD01000012">
    <property type="protein sequence ID" value="ORX67547.1"/>
    <property type="molecule type" value="Genomic_DNA"/>
</dbReference>
<sequence>MGTFRNALTDADQEWIRKQKVFFMASAPLAKDGHVNLSPRGYDSLRVLNANRVIHLDGRGSGCETIAHLRENKRITLMLCAFEGSPKIMRLFGTGRVYEPGTPEFDTLFEEHFSEQWKDPAKFKFVRSIIDVQVEMVGQSCGFAVPFMDYKAERETLVKVYAERSEELALKRRIENNTLSIDGLPSYLNGTDPGNTTKIRLMAMVDAAAPWLGGIALGAAAAAAVFKNYQYFTCPLLRPRGKLRLNLQACGNNPQW</sequence>
<evidence type="ECO:0000259" key="1">
    <source>
        <dbReference type="Pfam" id="PF01243"/>
    </source>
</evidence>
<dbReference type="Pfam" id="PF01243">
    <property type="entry name" value="PNPOx_N"/>
    <property type="match status" value="1"/>
</dbReference>
<feature type="domain" description="Pyridoxamine 5'-phosphate oxidase N-terminal" evidence="1">
    <location>
        <begin position="8"/>
        <end position="125"/>
    </location>
</feature>
<dbReference type="InterPro" id="IPR011576">
    <property type="entry name" value="Pyridox_Oxase_N"/>
</dbReference>
<protein>
    <recommendedName>
        <fullName evidence="1">Pyridoxamine 5'-phosphate oxidase N-terminal domain-containing protein</fullName>
    </recommendedName>
</protein>
<evidence type="ECO:0000313" key="2">
    <source>
        <dbReference type="EMBL" id="ORX67547.1"/>
    </source>
</evidence>
<proteinExistence type="predicted"/>
<reference evidence="2 3" key="1">
    <citation type="submission" date="2016-07" db="EMBL/GenBank/DDBJ databases">
        <title>Pervasive Adenine N6-methylation of Active Genes in Fungi.</title>
        <authorList>
            <consortium name="DOE Joint Genome Institute"/>
            <person name="Mondo S.J."/>
            <person name="Dannebaum R.O."/>
            <person name="Kuo R.C."/>
            <person name="Labutti K."/>
            <person name="Haridas S."/>
            <person name="Kuo A."/>
            <person name="Salamov A."/>
            <person name="Ahrendt S.R."/>
            <person name="Lipzen A."/>
            <person name="Sullivan W."/>
            <person name="Andreopoulos W.B."/>
            <person name="Clum A."/>
            <person name="Lindquist E."/>
            <person name="Daum C."/>
            <person name="Ramamoorthy G.K."/>
            <person name="Gryganskyi A."/>
            <person name="Culley D."/>
            <person name="Magnuson J.K."/>
            <person name="James T.Y."/>
            <person name="O'Malley M.A."/>
            <person name="Stajich J.E."/>
            <person name="Spatafora J.W."/>
            <person name="Visel A."/>
            <person name="Grigoriev I.V."/>
        </authorList>
    </citation>
    <scope>NUCLEOTIDE SEQUENCE [LARGE SCALE GENOMIC DNA]</scope>
    <source>
        <strain evidence="2 3">ATCC 12442</strain>
    </source>
</reference>
<dbReference type="GeneID" id="63808348"/>
<dbReference type="PANTHER" id="PTHR39336:SF1">
    <property type="entry name" value="PYRIDOXAMINE PHOSPHATE OXIDASE FAMILY PROTEIN (AFU_ORTHOLOGUE AFUA_6G11440)"/>
    <property type="match status" value="1"/>
</dbReference>
<dbReference type="RefSeq" id="XP_040741434.1">
    <property type="nucleotide sequence ID" value="XM_040891700.1"/>
</dbReference>